<feature type="region of interest" description="Disordered" evidence="1">
    <location>
        <begin position="53"/>
        <end position="137"/>
    </location>
</feature>
<dbReference type="PROSITE" id="PS50096">
    <property type="entry name" value="IQ"/>
    <property type="match status" value="3"/>
</dbReference>
<dbReference type="AlphaFoldDB" id="A0AAJ6YLY7"/>
<dbReference type="InterPro" id="IPR027417">
    <property type="entry name" value="P-loop_NTPase"/>
</dbReference>
<gene>
    <name evidence="3" type="primary">LOC105364303</name>
</gene>
<evidence type="ECO:0000256" key="1">
    <source>
        <dbReference type="SAM" id="MobiDB-lite"/>
    </source>
</evidence>
<feature type="compositionally biased region" description="Polar residues" evidence="1">
    <location>
        <begin position="108"/>
        <end position="124"/>
    </location>
</feature>
<accession>A0AAJ6YLY7</accession>
<dbReference type="Proteomes" id="UP000695007">
    <property type="component" value="Unplaced"/>
</dbReference>
<dbReference type="RefSeq" id="XP_011500499.1">
    <property type="nucleotide sequence ID" value="XM_011502197.1"/>
</dbReference>
<reference evidence="3" key="1">
    <citation type="submission" date="2025-08" db="UniProtKB">
        <authorList>
            <consortium name="RefSeq"/>
        </authorList>
    </citation>
    <scope>IDENTIFICATION</scope>
</reference>
<evidence type="ECO:0000313" key="2">
    <source>
        <dbReference type="Proteomes" id="UP000695007"/>
    </source>
</evidence>
<sequence length="229" mass="24955">MGCNTSKESIQQAVEEAKEDVKETAKDIVRDFIGDETKNGDVTKSVSAEIANNSLAKGSETEIIEAEAEGPKKEKEESGTEDSEGENSVDKAATRIQAAFRGHLVRQSMKNTGSSTKQGQNTEPEPTKEQLEQEFREDDKDLCHAATKIQATFRGHMSRKVDQAATAAKGLVESAAEKIEEKMANAASELEGIDLSDPDLHKAATKIQASFRGHKVRQEVVIPNVDEKK</sequence>
<dbReference type="SMART" id="SM00015">
    <property type="entry name" value="IQ"/>
    <property type="match status" value="3"/>
</dbReference>
<feature type="compositionally biased region" description="Basic and acidic residues" evidence="1">
    <location>
        <begin position="125"/>
        <end position="137"/>
    </location>
</feature>
<dbReference type="KEGG" id="csol:105364303"/>
<name>A0AAJ6YLY7_9HYME</name>
<dbReference type="Gene3D" id="1.20.5.190">
    <property type="match status" value="2"/>
</dbReference>
<dbReference type="SUPFAM" id="SSF52540">
    <property type="entry name" value="P-loop containing nucleoside triphosphate hydrolases"/>
    <property type="match status" value="1"/>
</dbReference>
<dbReference type="CDD" id="cd23767">
    <property type="entry name" value="IQCD"/>
    <property type="match status" value="2"/>
</dbReference>
<feature type="compositionally biased region" description="Basic and acidic residues" evidence="1">
    <location>
        <begin position="69"/>
        <end position="78"/>
    </location>
</feature>
<dbReference type="GeneID" id="105364303"/>
<protein>
    <submittedName>
        <fullName evidence="3">Uncharacterized protein LOC105364303 isoform X1</fullName>
    </submittedName>
</protein>
<proteinExistence type="predicted"/>
<evidence type="ECO:0000313" key="3">
    <source>
        <dbReference type="RefSeq" id="XP_011500499.1"/>
    </source>
</evidence>
<dbReference type="InterPro" id="IPR000048">
    <property type="entry name" value="IQ_motif_EF-hand-BS"/>
</dbReference>
<dbReference type="PANTHER" id="PTHR10699">
    <property type="entry name" value="NEUROMODULIN"/>
    <property type="match status" value="1"/>
</dbReference>
<feature type="region of interest" description="Disordered" evidence="1">
    <location>
        <begin position="1"/>
        <end position="23"/>
    </location>
</feature>
<dbReference type="CTD" id="3535"/>
<organism evidence="2 3">
    <name type="scientific">Ceratosolen solmsi marchali</name>
    <dbReference type="NCBI Taxonomy" id="326594"/>
    <lineage>
        <taxon>Eukaryota</taxon>
        <taxon>Metazoa</taxon>
        <taxon>Ecdysozoa</taxon>
        <taxon>Arthropoda</taxon>
        <taxon>Hexapoda</taxon>
        <taxon>Insecta</taxon>
        <taxon>Pterygota</taxon>
        <taxon>Neoptera</taxon>
        <taxon>Endopterygota</taxon>
        <taxon>Hymenoptera</taxon>
        <taxon>Apocrita</taxon>
        <taxon>Proctotrupomorpha</taxon>
        <taxon>Chalcidoidea</taxon>
        <taxon>Agaonidae</taxon>
        <taxon>Agaoninae</taxon>
        <taxon>Ceratosolen</taxon>
    </lineage>
</organism>
<dbReference type="GO" id="GO:0005516">
    <property type="term" value="F:calmodulin binding"/>
    <property type="evidence" value="ECO:0007669"/>
    <property type="project" value="TreeGrafter"/>
</dbReference>
<dbReference type="Pfam" id="PF00612">
    <property type="entry name" value="IQ"/>
    <property type="match status" value="3"/>
</dbReference>
<keyword evidence="2" id="KW-1185">Reference proteome</keyword>
<dbReference type="PANTHER" id="PTHR10699:SF11">
    <property type="entry name" value="IGLOO, ISOFORM A"/>
    <property type="match status" value="1"/>
</dbReference>
<feature type="compositionally biased region" description="Polar residues" evidence="1">
    <location>
        <begin position="1"/>
        <end position="12"/>
    </location>
</feature>